<dbReference type="RefSeq" id="WP_341402832.1">
    <property type="nucleotide sequence ID" value="NZ_JBBUKT010000001.1"/>
</dbReference>
<dbReference type="SUPFAM" id="SSF51126">
    <property type="entry name" value="Pectin lyase-like"/>
    <property type="match status" value="1"/>
</dbReference>
<dbReference type="Pfam" id="PF12951">
    <property type="entry name" value="PATR"/>
    <property type="match status" value="6"/>
</dbReference>
<dbReference type="EMBL" id="JBBUKT010000001">
    <property type="protein sequence ID" value="MEK7949415.1"/>
    <property type="molecule type" value="Genomic_DNA"/>
</dbReference>
<dbReference type="Proteomes" id="UP001371305">
    <property type="component" value="Unassembled WGS sequence"/>
</dbReference>
<accession>A0ABU9APX8</accession>
<name>A0ABU9APX8_9BACT</name>
<proteinExistence type="predicted"/>
<evidence type="ECO:0000313" key="4">
    <source>
        <dbReference type="Proteomes" id="UP001371305"/>
    </source>
</evidence>
<organism evidence="3 4">
    <name type="scientific">Luteolibacter soli</name>
    <dbReference type="NCBI Taxonomy" id="3135280"/>
    <lineage>
        <taxon>Bacteria</taxon>
        <taxon>Pseudomonadati</taxon>
        <taxon>Verrucomicrobiota</taxon>
        <taxon>Verrucomicrobiia</taxon>
        <taxon>Verrucomicrobiales</taxon>
        <taxon>Verrucomicrobiaceae</taxon>
        <taxon>Luteolibacter</taxon>
    </lineage>
</organism>
<reference evidence="3 4" key="1">
    <citation type="submission" date="2024-04" db="EMBL/GenBank/DDBJ databases">
        <title>Luteolibacter sp. isolated from soil.</title>
        <authorList>
            <person name="An J."/>
        </authorList>
    </citation>
    <scope>NUCLEOTIDE SEQUENCE [LARGE SCALE GENOMIC DNA]</scope>
    <source>
        <strain evidence="3 4">Y139</strain>
    </source>
</reference>
<dbReference type="InterPro" id="IPR013425">
    <property type="entry name" value="Autotrns_rpt"/>
</dbReference>
<evidence type="ECO:0000256" key="2">
    <source>
        <dbReference type="SAM" id="SignalP"/>
    </source>
</evidence>
<evidence type="ECO:0000256" key="1">
    <source>
        <dbReference type="ARBA" id="ARBA00022729"/>
    </source>
</evidence>
<evidence type="ECO:0000313" key="3">
    <source>
        <dbReference type="EMBL" id="MEK7949415.1"/>
    </source>
</evidence>
<feature type="signal peptide" evidence="2">
    <location>
        <begin position="1"/>
        <end position="28"/>
    </location>
</feature>
<sequence>MKKPSYQTRASALPIIAVSVVTVTMASAGTQYWKTSAASSWSGAFWGSAPGGPYTDAWVAGSDVTFEDNGGTALTITGATTNFASITANENVTVTASGTLATGGTVASVTVAADKTLDFAGQALSTAAGTGFIKNGPGTWALANGNQYGGGFTLNAGTVAVGGVNAMGGAAGNTLTINGGTIRSNSTAARDLTNKYPGGITLNSDVTLGDATSNGTLTFTNNTNLGSATRTLTVNSPVTYNGIITSGVAAGLTKTGPSMLTLGGANTYGGVTTISGGVLSISATTALPSSGFSTNGAYSVASGAGLAVGNAVTDANITTMLGTTNFASGALIGFDTTAAARAYSANLGNTAQGPLGLVKVGSNTLTLSGTNTYSGGTVVSQGNDSVGITVANAAALGSGAVLVNGAQQFSASLSVNTGLTMTNALTLKRSNAGSGRALLSLAANSNWSGNITIDNTSGSGLAAIMTGATTTATAAIVSGNIGVSTLGVGNANNPTLALRTSNNFGKVTGSLSLSTGYLELLDTSRWELSNASNTWGTLDVNNAGAIVTVGATNTLSPSGIVTSTVGGTLQLNNQAATTTYDQTIAGLSGNVKVGFANGVTGPATLTLNTSADQTGSGVISGNINLVKSGTARQTLTGANTYTGNTTISGGALSFGTTGVLPATGDVTVSSGTLDLRKGTAVRSQLVNNLSLSGATLEFGLNASPDMIDAVGVTATGTNTLKLFGSTPVGSYELIRSGGPLSGTFVLNTSGVTPSGFPVSYNGSIQGNSYVLNVTGAATPTTAWWRGDVSSVWNDGSLAPNSNWATDSSGAPDAGQIPGAITDVHFSATSAANTNTTLGGNLSINSLTFDSGTAAVGGAQTLTILNEFGTGLDVLSGANATLATGSLVCTSVSAVESGGTLTVNSGGLGTGPLLVDGTLNLNMDLAKESLSGAATGSISRGVAGAGLLTISGTTSSSYDGTLGNGAGTLALVKGGSSTLTLGGSSSYSGGTTISGGVVKANSSTAVGSGTVAINGGVRLSLGDGVTLANAITIGANTSPQGAGILEASSTVSGTATLEGPVNITASPAGGGHFINASSGGTFDVKSVITSSVPVIHRSGAINYWGGGTGYTAMTVTGTARLGANNGLATTATVTLGASGSATLDLAGRNQTLAGIIKSTSAATVGNSSTTADSVLTTTGTSTYDGVIANAVSSGTRKTSLAISSGTLTLGGLNTYTGDTTIAGGAGLVLSDNAQLRFAVGVTTNGISGGGQASINGDFNIDTSFADTAFSSGSWTLENVTSLYGATFQVLSGTTAWTATGDVWTKTVGSKTYSFDEATGVLTLTSSGGGFSAWASSKGLAGADAAFGADPDHDGLSNGLEFVLGGEPNPANPGSNSAALLPVVSSSGGNLVFSFKRKDLSESGITLTFQWSTDLTFPAANNVPVGATDSTTDTIVVDITEDSPDADTDTVVITIPAAKATSGKLFGRLSATEP</sequence>
<dbReference type="InterPro" id="IPR011050">
    <property type="entry name" value="Pectin_lyase_fold/virulence"/>
</dbReference>
<gene>
    <name evidence="3" type="ORF">WKV53_02850</name>
</gene>
<protein>
    <submittedName>
        <fullName evidence="3">Autotransporter-associated beta strand repeat-containing protein</fullName>
    </submittedName>
</protein>
<feature type="chain" id="PRO_5046395193" evidence="2">
    <location>
        <begin position="29"/>
        <end position="1472"/>
    </location>
</feature>
<keyword evidence="1 2" id="KW-0732">Signal</keyword>
<comment type="caution">
    <text evidence="3">The sequence shown here is derived from an EMBL/GenBank/DDBJ whole genome shotgun (WGS) entry which is preliminary data.</text>
</comment>
<keyword evidence="4" id="KW-1185">Reference proteome</keyword>
<dbReference type="NCBIfam" id="TIGR02601">
    <property type="entry name" value="autotrns_rpt"/>
    <property type="match status" value="6"/>
</dbReference>